<dbReference type="EMBL" id="BMAT01000212">
    <property type="protein sequence ID" value="GFR61791.1"/>
    <property type="molecule type" value="Genomic_DNA"/>
</dbReference>
<dbReference type="Gene3D" id="3.30.1360.60">
    <property type="entry name" value="Glucose permease domain IIB"/>
    <property type="match status" value="1"/>
</dbReference>
<dbReference type="PROSITE" id="PS51098">
    <property type="entry name" value="PTS_EIIB_TYPE_1"/>
    <property type="match status" value="1"/>
</dbReference>
<evidence type="ECO:0000256" key="1">
    <source>
        <dbReference type="ARBA" id="ARBA00022679"/>
    </source>
</evidence>
<comment type="caution">
    <text evidence="3">The sequence shown here is derived from an EMBL/GenBank/DDBJ whole genome shotgun (WGS) entry which is preliminary data.</text>
</comment>
<evidence type="ECO:0000259" key="2">
    <source>
        <dbReference type="PROSITE" id="PS51098"/>
    </source>
</evidence>
<accession>A0AAV4ENJ8</accession>
<organism evidence="3 4">
    <name type="scientific">Elysia marginata</name>
    <dbReference type="NCBI Taxonomy" id="1093978"/>
    <lineage>
        <taxon>Eukaryota</taxon>
        <taxon>Metazoa</taxon>
        <taxon>Spiralia</taxon>
        <taxon>Lophotrochozoa</taxon>
        <taxon>Mollusca</taxon>
        <taxon>Gastropoda</taxon>
        <taxon>Heterobranchia</taxon>
        <taxon>Euthyneura</taxon>
        <taxon>Panpulmonata</taxon>
        <taxon>Sacoglossa</taxon>
        <taxon>Placobranchoidea</taxon>
        <taxon>Plakobranchidae</taxon>
        <taxon>Elysia</taxon>
    </lineage>
</organism>
<dbReference type="GO" id="GO:0008982">
    <property type="term" value="F:protein-N(PI)-phosphohistidine-sugar phosphotransferase activity"/>
    <property type="evidence" value="ECO:0007669"/>
    <property type="project" value="InterPro"/>
</dbReference>
<keyword evidence="3" id="KW-0762">Sugar transport</keyword>
<dbReference type="InterPro" id="IPR001996">
    <property type="entry name" value="PTS_IIB_1"/>
</dbReference>
<keyword evidence="3" id="KW-0813">Transport</keyword>
<protein>
    <submittedName>
        <fullName evidence="3">PTS glucose transporter subunit IIB</fullName>
    </submittedName>
</protein>
<feature type="domain" description="PTS EIIB type-1" evidence="2">
    <location>
        <begin position="43"/>
        <end position="119"/>
    </location>
</feature>
<dbReference type="AlphaFoldDB" id="A0AAV4ENJ8"/>
<keyword evidence="4" id="KW-1185">Reference proteome</keyword>
<proteinExistence type="predicted"/>
<sequence>MRFIQQGSSIPMGFFDKVKTAFNRPSAATEPVSVSEDQDDKTIKLIKDCIEALGGRKNIAGPVQVAMTRVRVEVLNPERINREQLKASGLLGHMVIGDTVVHLLAGDQAAELAKGLQSR</sequence>
<dbReference type="Proteomes" id="UP000762676">
    <property type="component" value="Unassembled WGS sequence"/>
</dbReference>
<dbReference type="GO" id="GO:0009401">
    <property type="term" value="P:phosphoenolpyruvate-dependent sugar phosphotransferase system"/>
    <property type="evidence" value="ECO:0007669"/>
    <property type="project" value="InterPro"/>
</dbReference>
<keyword evidence="1" id="KW-0808">Transferase</keyword>
<dbReference type="InterPro" id="IPR036878">
    <property type="entry name" value="Glu_permease_IIB"/>
</dbReference>
<reference evidence="3 4" key="1">
    <citation type="journal article" date="2021" name="Elife">
        <title>Chloroplast acquisition without the gene transfer in kleptoplastic sea slugs, Plakobranchus ocellatus.</title>
        <authorList>
            <person name="Maeda T."/>
            <person name="Takahashi S."/>
            <person name="Yoshida T."/>
            <person name="Shimamura S."/>
            <person name="Takaki Y."/>
            <person name="Nagai Y."/>
            <person name="Toyoda A."/>
            <person name="Suzuki Y."/>
            <person name="Arimoto A."/>
            <person name="Ishii H."/>
            <person name="Satoh N."/>
            <person name="Nishiyama T."/>
            <person name="Hasebe M."/>
            <person name="Maruyama T."/>
            <person name="Minagawa J."/>
            <person name="Obokata J."/>
            <person name="Shigenobu S."/>
        </authorList>
    </citation>
    <scope>NUCLEOTIDE SEQUENCE [LARGE SCALE GENOMIC DNA]</scope>
</reference>
<evidence type="ECO:0000313" key="4">
    <source>
        <dbReference type="Proteomes" id="UP000762676"/>
    </source>
</evidence>
<name>A0AAV4ENJ8_9GAST</name>
<dbReference type="SUPFAM" id="SSF55604">
    <property type="entry name" value="Glucose permease domain IIB"/>
    <property type="match status" value="1"/>
</dbReference>
<gene>
    <name evidence="3" type="ORF">ElyMa_000113000</name>
</gene>
<evidence type="ECO:0000313" key="3">
    <source>
        <dbReference type="EMBL" id="GFR61791.1"/>
    </source>
</evidence>